<comment type="caution">
    <text evidence="1">The sequence shown here is derived from an EMBL/GenBank/DDBJ whole genome shotgun (WGS) entry which is preliminary data.</text>
</comment>
<gene>
    <name evidence="1" type="ORF">ASZ90_008416</name>
</gene>
<dbReference type="AlphaFoldDB" id="A0A0W8FLS0"/>
<evidence type="ECO:0000313" key="1">
    <source>
        <dbReference type="EMBL" id="KUG21819.1"/>
    </source>
</evidence>
<proteinExistence type="predicted"/>
<sequence length="46" mass="5245">MPTQPSMHVTHMPDEGVMDSSVLFFVSVALDVLILEKDIYHAPFWI</sequence>
<protein>
    <submittedName>
        <fullName evidence="1">Uncharacterized protein</fullName>
    </submittedName>
</protein>
<dbReference type="EMBL" id="LNQE01001018">
    <property type="protein sequence ID" value="KUG21819.1"/>
    <property type="molecule type" value="Genomic_DNA"/>
</dbReference>
<reference evidence="1" key="1">
    <citation type="journal article" date="2015" name="Proc. Natl. Acad. Sci. U.S.A.">
        <title>Networks of energetic and metabolic interactions define dynamics in microbial communities.</title>
        <authorList>
            <person name="Embree M."/>
            <person name="Liu J.K."/>
            <person name="Al-Bassam M.M."/>
            <person name="Zengler K."/>
        </authorList>
    </citation>
    <scope>NUCLEOTIDE SEQUENCE</scope>
</reference>
<organism evidence="1">
    <name type="scientific">hydrocarbon metagenome</name>
    <dbReference type="NCBI Taxonomy" id="938273"/>
    <lineage>
        <taxon>unclassified sequences</taxon>
        <taxon>metagenomes</taxon>
        <taxon>ecological metagenomes</taxon>
    </lineage>
</organism>
<name>A0A0W8FLS0_9ZZZZ</name>
<accession>A0A0W8FLS0</accession>